<dbReference type="PANTHER" id="PTHR33202">
    <property type="entry name" value="ZINC UPTAKE REGULATION PROTEIN"/>
    <property type="match status" value="1"/>
</dbReference>
<reference evidence="3" key="1">
    <citation type="submission" date="2020-08" db="EMBL/GenBank/DDBJ databases">
        <title>Lewinella bacteria from marine environments.</title>
        <authorList>
            <person name="Zhong Y."/>
        </authorList>
    </citation>
    <scope>NUCLEOTIDE SEQUENCE</scope>
    <source>
        <strain evidence="3">KCTC 42187</strain>
    </source>
</reference>
<name>A0A923T9Y4_9BACT</name>
<feature type="binding site" evidence="2">
    <location>
        <position position="99"/>
    </location>
    <ligand>
        <name>Fe cation</name>
        <dbReference type="ChEBI" id="CHEBI:24875"/>
    </ligand>
</feature>
<keyword evidence="4" id="KW-1185">Reference proteome</keyword>
<comment type="caution">
    <text evidence="3">The sequence shown here is derived from an EMBL/GenBank/DDBJ whole genome shotgun (WGS) entry which is preliminary data.</text>
</comment>
<dbReference type="GO" id="GO:0008270">
    <property type="term" value="F:zinc ion binding"/>
    <property type="evidence" value="ECO:0007669"/>
    <property type="project" value="TreeGrafter"/>
</dbReference>
<dbReference type="InterPro" id="IPR036388">
    <property type="entry name" value="WH-like_DNA-bd_sf"/>
</dbReference>
<evidence type="ECO:0000256" key="1">
    <source>
        <dbReference type="PIRSR" id="PIRSR602481-1"/>
    </source>
</evidence>
<dbReference type="Pfam" id="PF01475">
    <property type="entry name" value="FUR"/>
    <property type="match status" value="1"/>
</dbReference>
<feature type="binding site" evidence="1">
    <location>
        <position position="121"/>
    </location>
    <ligand>
        <name>Zn(2+)</name>
        <dbReference type="ChEBI" id="CHEBI:29105"/>
    </ligand>
</feature>
<dbReference type="SUPFAM" id="SSF46785">
    <property type="entry name" value="Winged helix' DNA-binding domain"/>
    <property type="match status" value="1"/>
</dbReference>
<feature type="binding site" evidence="1">
    <location>
        <position position="87"/>
    </location>
    <ligand>
        <name>Zn(2+)</name>
        <dbReference type="ChEBI" id="CHEBI:29105"/>
    </ligand>
</feature>
<feature type="binding site" evidence="1">
    <location>
        <position position="90"/>
    </location>
    <ligand>
        <name>Zn(2+)</name>
        <dbReference type="ChEBI" id="CHEBI:29105"/>
    </ligand>
</feature>
<evidence type="ECO:0000313" key="4">
    <source>
        <dbReference type="Proteomes" id="UP000650081"/>
    </source>
</evidence>
<accession>A0A923T9Y4</accession>
<dbReference type="PANTHER" id="PTHR33202:SF7">
    <property type="entry name" value="FERRIC UPTAKE REGULATION PROTEIN"/>
    <property type="match status" value="1"/>
</dbReference>
<comment type="cofactor">
    <cofactor evidence="2">
        <name>Mn(2+)</name>
        <dbReference type="ChEBI" id="CHEBI:29035"/>
    </cofactor>
    <cofactor evidence="2">
        <name>Fe(2+)</name>
        <dbReference type="ChEBI" id="CHEBI:29033"/>
    </cofactor>
    <text evidence="2">Binds 1 Mn(2+) or Fe(2+) ion per subunit.</text>
</comment>
<gene>
    <name evidence="3" type="ORF">H9S92_15445</name>
</gene>
<dbReference type="Proteomes" id="UP000650081">
    <property type="component" value="Unassembled WGS sequence"/>
</dbReference>
<keyword evidence="1" id="KW-0479">Metal-binding</keyword>
<proteinExistence type="predicted"/>
<dbReference type="AlphaFoldDB" id="A0A923T9Y4"/>
<dbReference type="GO" id="GO:1900376">
    <property type="term" value="P:regulation of secondary metabolite biosynthetic process"/>
    <property type="evidence" value="ECO:0007669"/>
    <property type="project" value="TreeGrafter"/>
</dbReference>
<keyword evidence="2" id="KW-0408">Iron</keyword>
<dbReference type="InterPro" id="IPR002481">
    <property type="entry name" value="FUR"/>
</dbReference>
<organism evidence="3 4">
    <name type="scientific">Neolewinella lacunae</name>
    <dbReference type="NCBI Taxonomy" id="1517758"/>
    <lineage>
        <taxon>Bacteria</taxon>
        <taxon>Pseudomonadati</taxon>
        <taxon>Bacteroidota</taxon>
        <taxon>Saprospiria</taxon>
        <taxon>Saprospirales</taxon>
        <taxon>Lewinellaceae</taxon>
        <taxon>Neolewinella</taxon>
    </lineage>
</organism>
<evidence type="ECO:0000256" key="2">
    <source>
        <dbReference type="PIRSR" id="PIRSR602481-2"/>
    </source>
</evidence>
<protein>
    <submittedName>
        <fullName evidence="3">Transcriptional repressor</fullName>
    </submittedName>
</protein>
<comment type="cofactor">
    <cofactor evidence="1">
        <name>Zn(2+)</name>
        <dbReference type="ChEBI" id="CHEBI:29105"/>
    </cofactor>
    <text evidence="1">Binds 1 zinc ion per subunit.</text>
</comment>
<dbReference type="EMBL" id="JACSIT010000139">
    <property type="protein sequence ID" value="MBC6995563.1"/>
    <property type="molecule type" value="Genomic_DNA"/>
</dbReference>
<dbReference type="Gene3D" id="1.10.10.10">
    <property type="entry name" value="Winged helix-like DNA-binding domain superfamily/Winged helix DNA-binding domain"/>
    <property type="match status" value="1"/>
</dbReference>
<dbReference type="GO" id="GO:0000976">
    <property type="term" value="F:transcription cis-regulatory region binding"/>
    <property type="evidence" value="ECO:0007669"/>
    <property type="project" value="TreeGrafter"/>
</dbReference>
<feature type="binding site" evidence="1">
    <location>
        <position position="124"/>
    </location>
    <ligand>
        <name>Zn(2+)</name>
        <dbReference type="ChEBI" id="CHEBI:29105"/>
    </ligand>
</feature>
<dbReference type="RefSeq" id="WP_187467595.1">
    <property type="nucleotide sequence ID" value="NZ_JACSIT010000139.1"/>
</dbReference>
<evidence type="ECO:0000313" key="3">
    <source>
        <dbReference type="EMBL" id="MBC6995563.1"/>
    </source>
</evidence>
<sequence length="125" mass="13855">MKRRNTPTKAAVLSLLAGADSAMSHDMLLEMLEDSVDRATIYRILNRFCADGVVHRVLADDGKQYFALCEDCAQQTEHSHNHFHFRCLTCSRVECLGTEVSVNLPSGYRAENFNGVISGVCSRCG</sequence>
<dbReference type="InterPro" id="IPR036390">
    <property type="entry name" value="WH_DNA-bd_sf"/>
</dbReference>
<dbReference type="GO" id="GO:0045892">
    <property type="term" value="P:negative regulation of DNA-templated transcription"/>
    <property type="evidence" value="ECO:0007669"/>
    <property type="project" value="TreeGrafter"/>
</dbReference>
<keyword evidence="1" id="KW-0862">Zinc</keyword>
<dbReference type="GO" id="GO:0003700">
    <property type="term" value="F:DNA-binding transcription factor activity"/>
    <property type="evidence" value="ECO:0007669"/>
    <property type="project" value="InterPro"/>
</dbReference>